<dbReference type="Gene3D" id="3.30.980.10">
    <property type="entry name" value="Threonyl-trna Synthetase, Chain A, domain 2"/>
    <property type="match status" value="1"/>
</dbReference>
<keyword evidence="10" id="KW-0378">Hydrolase</keyword>
<dbReference type="Proteomes" id="UP000005632">
    <property type="component" value="Chromosome"/>
</dbReference>
<evidence type="ECO:0000256" key="7">
    <source>
        <dbReference type="ARBA" id="ARBA00032577"/>
    </source>
</evidence>
<dbReference type="SUPFAM" id="SSF50447">
    <property type="entry name" value="Translation proteins"/>
    <property type="match status" value="1"/>
</dbReference>
<dbReference type="Gene3D" id="2.40.30.130">
    <property type="match status" value="1"/>
</dbReference>
<name>G8QUE0_SPHPG</name>
<evidence type="ECO:0000256" key="2">
    <source>
        <dbReference type="ARBA" id="ARBA00004496"/>
    </source>
</evidence>
<evidence type="ECO:0000256" key="8">
    <source>
        <dbReference type="ARBA" id="ARBA00048300"/>
    </source>
</evidence>
<dbReference type="PANTHER" id="PTHR43462">
    <property type="entry name" value="ALANYL-TRNA EDITING PROTEIN"/>
    <property type="match status" value="1"/>
</dbReference>
<dbReference type="InterPro" id="IPR018163">
    <property type="entry name" value="Thr/Ala-tRNA-synth_IIc_edit"/>
</dbReference>
<gene>
    <name evidence="10" type="ordered locus">SpiGrapes_1360</name>
</gene>
<evidence type="ECO:0000256" key="5">
    <source>
        <dbReference type="ARBA" id="ARBA00022833"/>
    </source>
</evidence>
<comment type="function">
    <text evidence="6">Catalyzes the attachment of alanine to tRNA(Ala) in a two-step reaction: alanine is first activated by ATP to form Ala-AMP and then transferred to the acceptor end of tRNA(Ala). Also edits incorrectly charged Ser-tRNA(Ala) and Gly-tRNA(Ala) via its editing domain.</text>
</comment>
<dbReference type="GO" id="GO:0005524">
    <property type="term" value="F:ATP binding"/>
    <property type="evidence" value="ECO:0007669"/>
    <property type="project" value="InterPro"/>
</dbReference>
<proteinExistence type="predicted"/>
<keyword evidence="5" id="KW-0862">Zinc</keyword>
<feature type="domain" description="Alanyl-transfer RNA synthetases family profile" evidence="9">
    <location>
        <begin position="1"/>
        <end position="236"/>
    </location>
</feature>
<dbReference type="STRING" id="158190.SpiGrapes_1360"/>
<dbReference type="Pfam" id="PF07973">
    <property type="entry name" value="tRNA_SAD"/>
    <property type="match status" value="1"/>
</dbReference>
<dbReference type="PROSITE" id="PS50860">
    <property type="entry name" value="AA_TRNA_LIGASE_II_ALA"/>
    <property type="match status" value="1"/>
</dbReference>
<reference evidence="10 11" key="1">
    <citation type="submission" date="2011-11" db="EMBL/GenBank/DDBJ databases">
        <title>Complete sequence of Spirochaeta sp. grapes.</title>
        <authorList>
            <consortium name="US DOE Joint Genome Institute"/>
            <person name="Lucas S."/>
            <person name="Han J."/>
            <person name="Lapidus A."/>
            <person name="Cheng J.-F."/>
            <person name="Goodwin L."/>
            <person name="Pitluck S."/>
            <person name="Peters L."/>
            <person name="Ovchinnikova G."/>
            <person name="Munk A.C."/>
            <person name="Detter J.C."/>
            <person name="Han C."/>
            <person name="Tapia R."/>
            <person name="Land M."/>
            <person name="Hauser L."/>
            <person name="Kyrpides N."/>
            <person name="Ivanova N."/>
            <person name="Pagani I."/>
            <person name="Ritalahtilisa K."/>
            <person name="Loeffler F."/>
            <person name="Woyke T."/>
        </authorList>
    </citation>
    <scope>NUCLEOTIDE SEQUENCE [LARGE SCALE GENOMIC DNA]</scope>
    <source>
        <strain evidence="11">ATCC BAA-1885 / DSM 22778 / Grapes</strain>
    </source>
</reference>
<sequence length="394" mass="43533">MNTIATYYAQPYLKSLEAKVLAITEEGVVLDRTICYPEGGGQSGDRGSIGGCPLLDTIKDEQKHIFHKVQEPTFSVGDTVSIDLDWEHRYHYMQMHTAQHIASGILFSRFGIGTVSVHQGEKALTIETDTANIDETLCYQLEDAVNKAVVEAHPVSYEVHTQKEAEALPLRRTIKVKGDGIRLVVIEGIDTIACGGLHTENTREVGLFQYTAQEKIRGHVRLVFSVGQKALEDIRENRSVVMKLSALFSAPKENLAAVAEVALRQAVLDKSLLQRKGQRLAEVMLEALVTKAEKIEGIPVVLWKVIDDLDFKQIAQVFALYPDLALCAAKEEEGRLLWLVGLSGKASSLFDFPKERAALLTSFQGKGGGRPPLWQGMGMGEAADFLDSFRRLLE</sequence>
<evidence type="ECO:0000256" key="4">
    <source>
        <dbReference type="ARBA" id="ARBA00022723"/>
    </source>
</evidence>
<evidence type="ECO:0000313" key="10">
    <source>
        <dbReference type="EMBL" id="AEV29173.1"/>
    </source>
</evidence>
<protein>
    <recommendedName>
        <fullName evidence="3">Alanine--tRNA ligase</fullName>
    </recommendedName>
    <alternativeName>
        <fullName evidence="7">Alanyl-tRNA synthetase</fullName>
    </alternativeName>
</protein>
<dbReference type="HOGENOM" id="CLU_004485_7_2_12"/>
<dbReference type="OrthoDB" id="9812949at2"/>
<dbReference type="InterPro" id="IPR051335">
    <property type="entry name" value="Alanyl-tRNA_Editing_Enzymes"/>
</dbReference>
<evidence type="ECO:0000256" key="3">
    <source>
        <dbReference type="ARBA" id="ARBA00017959"/>
    </source>
</evidence>
<dbReference type="GO" id="GO:0004813">
    <property type="term" value="F:alanine-tRNA ligase activity"/>
    <property type="evidence" value="ECO:0007669"/>
    <property type="project" value="UniProtKB-EC"/>
</dbReference>
<dbReference type="PANTHER" id="PTHR43462:SF1">
    <property type="entry name" value="ALANYL-TRNA EDITING PROTEIN AARSD1"/>
    <property type="match status" value="1"/>
</dbReference>
<dbReference type="GO" id="GO:0006419">
    <property type="term" value="P:alanyl-tRNA aminoacylation"/>
    <property type="evidence" value="ECO:0007669"/>
    <property type="project" value="InterPro"/>
</dbReference>
<keyword evidence="11" id="KW-1185">Reference proteome</keyword>
<comment type="subcellular location">
    <subcellularLocation>
        <location evidence="2">Cytoplasm</location>
    </subcellularLocation>
</comment>
<dbReference type="GO" id="GO:0005737">
    <property type="term" value="C:cytoplasm"/>
    <property type="evidence" value="ECO:0007669"/>
    <property type="project" value="UniProtKB-SubCell"/>
</dbReference>
<dbReference type="InterPro" id="IPR012947">
    <property type="entry name" value="tRNA_SAD"/>
</dbReference>
<dbReference type="Pfam" id="PF01411">
    <property type="entry name" value="tRNA-synt_2c"/>
    <property type="match status" value="1"/>
</dbReference>
<dbReference type="EMBL" id="CP003155">
    <property type="protein sequence ID" value="AEV29173.1"/>
    <property type="molecule type" value="Genomic_DNA"/>
</dbReference>
<dbReference type="GO" id="GO:0003676">
    <property type="term" value="F:nucleic acid binding"/>
    <property type="evidence" value="ECO:0007669"/>
    <property type="project" value="InterPro"/>
</dbReference>
<dbReference type="InterPro" id="IPR009000">
    <property type="entry name" value="Transl_B-barrel_sf"/>
</dbReference>
<comment type="catalytic activity">
    <reaction evidence="8">
        <text>tRNA(Ala) + L-alanine + ATP = L-alanyl-tRNA(Ala) + AMP + diphosphate</text>
        <dbReference type="Rhea" id="RHEA:12540"/>
        <dbReference type="Rhea" id="RHEA-COMP:9657"/>
        <dbReference type="Rhea" id="RHEA-COMP:9923"/>
        <dbReference type="ChEBI" id="CHEBI:30616"/>
        <dbReference type="ChEBI" id="CHEBI:33019"/>
        <dbReference type="ChEBI" id="CHEBI:57972"/>
        <dbReference type="ChEBI" id="CHEBI:78442"/>
        <dbReference type="ChEBI" id="CHEBI:78497"/>
        <dbReference type="ChEBI" id="CHEBI:456215"/>
        <dbReference type="EC" id="6.1.1.7"/>
    </reaction>
</comment>
<dbReference type="eggNOG" id="COG2872">
    <property type="taxonomic scope" value="Bacteria"/>
</dbReference>
<comment type="cofactor">
    <cofactor evidence="1">
        <name>Zn(2+)</name>
        <dbReference type="ChEBI" id="CHEBI:29105"/>
    </cofactor>
</comment>
<keyword evidence="10" id="KW-0436">Ligase</keyword>
<keyword evidence="4" id="KW-0479">Metal-binding</keyword>
<dbReference type="Gene3D" id="3.10.310.40">
    <property type="match status" value="1"/>
</dbReference>
<evidence type="ECO:0000313" key="11">
    <source>
        <dbReference type="Proteomes" id="UP000005632"/>
    </source>
</evidence>
<dbReference type="GO" id="GO:0046872">
    <property type="term" value="F:metal ion binding"/>
    <property type="evidence" value="ECO:0007669"/>
    <property type="project" value="UniProtKB-KW"/>
</dbReference>
<evidence type="ECO:0000256" key="6">
    <source>
        <dbReference type="ARBA" id="ARBA00024779"/>
    </source>
</evidence>
<dbReference type="SUPFAM" id="SSF55186">
    <property type="entry name" value="ThrRS/AlaRS common domain"/>
    <property type="match status" value="1"/>
</dbReference>
<dbReference type="RefSeq" id="WP_014270022.1">
    <property type="nucleotide sequence ID" value="NC_016633.1"/>
</dbReference>
<dbReference type="KEGG" id="sgp:SpiGrapes_1360"/>
<dbReference type="InterPro" id="IPR018164">
    <property type="entry name" value="Ala-tRNA-synth_IIc_N"/>
</dbReference>
<organism evidence="10 11">
    <name type="scientific">Sphaerochaeta pleomorpha (strain ATCC BAA-1885 / DSM 22778 / Grapes)</name>
    <dbReference type="NCBI Taxonomy" id="158190"/>
    <lineage>
        <taxon>Bacteria</taxon>
        <taxon>Pseudomonadati</taxon>
        <taxon>Spirochaetota</taxon>
        <taxon>Spirochaetia</taxon>
        <taxon>Spirochaetales</taxon>
        <taxon>Sphaerochaetaceae</taxon>
        <taxon>Sphaerochaeta</taxon>
    </lineage>
</organism>
<keyword evidence="10" id="KW-0030">Aminoacyl-tRNA synthetase</keyword>
<dbReference type="AlphaFoldDB" id="G8QUE0"/>
<evidence type="ECO:0000259" key="9">
    <source>
        <dbReference type="PROSITE" id="PS50860"/>
    </source>
</evidence>
<evidence type="ECO:0000256" key="1">
    <source>
        <dbReference type="ARBA" id="ARBA00001947"/>
    </source>
</evidence>
<accession>G8QUE0</accession>
<dbReference type="GO" id="GO:0002161">
    <property type="term" value="F:aminoacyl-tRNA deacylase activity"/>
    <property type="evidence" value="ECO:0007669"/>
    <property type="project" value="UniProtKB-ARBA"/>
</dbReference>
<dbReference type="InterPro" id="IPR018165">
    <property type="entry name" value="Ala-tRNA-synth_IIc_core"/>
</dbReference>
<dbReference type="SMART" id="SM00863">
    <property type="entry name" value="tRNA_SAD"/>
    <property type="match status" value="1"/>
</dbReference>